<protein>
    <recommendedName>
        <fullName evidence="4">Heme oxygenase-like protein</fullName>
    </recommendedName>
</protein>
<evidence type="ECO:0000313" key="2">
    <source>
        <dbReference type="EMBL" id="GCE41308.1"/>
    </source>
</evidence>
<dbReference type="Pfam" id="PF14518">
    <property type="entry name" value="Haem_oxygenas_2"/>
    <property type="match status" value="1"/>
</dbReference>
<dbReference type="Gene3D" id="1.20.910.10">
    <property type="entry name" value="Heme oxygenase-like"/>
    <property type="match status" value="1"/>
</dbReference>
<organism evidence="2 3">
    <name type="scientific">Rhodococcus wratislaviensis</name>
    <name type="common">Tsukamurella wratislaviensis</name>
    <dbReference type="NCBI Taxonomy" id="44752"/>
    <lineage>
        <taxon>Bacteria</taxon>
        <taxon>Bacillati</taxon>
        <taxon>Actinomycetota</taxon>
        <taxon>Actinomycetes</taxon>
        <taxon>Mycobacteriales</taxon>
        <taxon>Nocardiaceae</taxon>
        <taxon>Rhodococcus</taxon>
    </lineage>
</organism>
<dbReference type="InterPro" id="IPR016084">
    <property type="entry name" value="Haem_Oase-like_multi-hlx"/>
</dbReference>
<evidence type="ECO:0000256" key="1">
    <source>
        <dbReference type="SAM" id="MobiDB-lite"/>
    </source>
</evidence>
<dbReference type="AlphaFoldDB" id="A0A402CCI2"/>
<dbReference type="EMBL" id="BHYM01000043">
    <property type="protein sequence ID" value="GCE41308.1"/>
    <property type="molecule type" value="Genomic_DNA"/>
</dbReference>
<evidence type="ECO:0000313" key="3">
    <source>
        <dbReference type="Proteomes" id="UP000287519"/>
    </source>
</evidence>
<evidence type="ECO:0008006" key="4">
    <source>
        <dbReference type="Google" id="ProtNLM"/>
    </source>
</evidence>
<keyword evidence="3" id="KW-1185">Reference proteome</keyword>
<accession>A0A402CCI2</accession>
<dbReference type="SUPFAM" id="SSF48613">
    <property type="entry name" value="Heme oxygenase-like"/>
    <property type="match status" value="1"/>
</dbReference>
<sequence length="421" mass="44516">MRTVAERSNARPPAPAQRHGGPIAADLVTFGVEDPRRTTHQERAVGADGDGHVGFAGPGCENGVHMTTLHSRTASGTVPQLGTSMPCPQPRGPVSGLLFPILRGDAADTEPFVVAARALAATERSDPRAFLFDEDAQICLTALYELHLQGIAGVDDRWEWDSDLIAARSALEVPFDAAIGALADPPTGVDDVVAALWEMTAPSTAPGLSGHMAHDANLTQFRELLIHRSLNQLREADVHTLGIPRLAGGPKAALVEVQSDEYGGGRPERMHSALFATTMRELGLSDAYAYYVDAVPAVTLASLNALSLFGLHRSRVGALVGHLCAVETTSALPSKKYAAGLRRLGFGKAATLFFDEHVEADSVHEQIVCRDLAGGLVAARPAVGDDVLLGAAACLAFDDLVGDHVTRCWDLDRTSLRQPAG</sequence>
<comment type="caution">
    <text evidence="2">The sequence shown here is derived from an EMBL/GenBank/DDBJ whole genome shotgun (WGS) entry which is preliminary data.</text>
</comment>
<feature type="region of interest" description="Disordered" evidence="1">
    <location>
        <begin position="1"/>
        <end position="23"/>
    </location>
</feature>
<name>A0A402CCI2_RHOWR</name>
<dbReference type="SMART" id="SM01236">
    <property type="entry name" value="Haem_oxygenase_2"/>
    <property type="match status" value="1"/>
</dbReference>
<proteinExistence type="predicted"/>
<dbReference type="Proteomes" id="UP000287519">
    <property type="component" value="Unassembled WGS sequence"/>
</dbReference>
<reference evidence="2 3" key="1">
    <citation type="submission" date="2018-11" db="EMBL/GenBank/DDBJ databases">
        <title>Microbial catabolism of amino acid.</title>
        <authorList>
            <person name="Hibi M."/>
            <person name="Ogawa J."/>
        </authorList>
    </citation>
    <scope>NUCLEOTIDE SEQUENCE [LARGE SCALE GENOMIC DNA]</scope>
    <source>
        <strain evidence="2 3">C31-06</strain>
    </source>
</reference>
<gene>
    <name evidence="2" type="ORF">Rhow_004967</name>
</gene>